<dbReference type="EC" id="2.7.11.10" evidence="2"/>
<dbReference type="Gene3D" id="1.10.510.10">
    <property type="entry name" value="Transferase(Phosphotransferase) domain 1"/>
    <property type="match status" value="1"/>
</dbReference>
<dbReference type="InterPro" id="IPR000719">
    <property type="entry name" value="Prot_kinase_dom"/>
</dbReference>
<dbReference type="Pfam" id="PF00069">
    <property type="entry name" value="Pkinase"/>
    <property type="match status" value="1"/>
</dbReference>
<keyword evidence="3" id="KW-0963">Cytoplasm</keyword>
<proteinExistence type="predicted"/>
<dbReference type="Gene3D" id="1.20.1270.250">
    <property type="match status" value="1"/>
</dbReference>
<evidence type="ECO:0000256" key="2">
    <source>
        <dbReference type="ARBA" id="ARBA00012442"/>
    </source>
</evidence>
<dbReference type="InterPro" id="IPR011009">
    <property type="entry name" value="Kinase-like_dom_sf"/>
</dbReference>
<dbReference type="PROSITE" id="PS50011">
    <property type="entry name" value="PROTEIN_KINASE_DOM"/>
    <property type="match status" value="1"/>
</dbReference>
<dbReference type="PANTHER" id="PTHR22969">
    <property type="entry name" value="IKB KINASE"/>
    <property type="match status" value="1"/>
</dbReference>
<dbReference type="RefSeq" id="XP_015188073.1">
    <property type="nucleotide sequence ID" value="XM_015332587.1"/>
</dbReference>
<keyword evidence="6" id="KW-0547">Nucleotide-binding</keyword>
<evidence type="ECO:0000313" key="13">
    <source>
        <dbReference type="RefSeq" id="XP_015188073.1"/>
    </source>
</evidence>
<feature type="domain" description="Protein kinase" evidence="11">
    <location>
        <begin position="11"/>
        <end position="307"/>
    </location>
</feature>
<feature type="coiled-coil region" evidence="10">
    <location>
        <begin position="491"/>
        <end position="518"/>
    </location>
</feature>
<evidence type="ECO:0000313" key="12">
    <source>
        <dbReference type="Proteomes" id="UP000694924"/>
    </source>
</evidence>
<dbReference type="InterPro" id="IPR008271">
    <property type="entry name" value="Ser/Thr_kinase_AS"/>
</dbReference>
<evidence type="ECO:0000256" key="10">
    <source>
        <dbReference type="SAM" id="Coils"/>
    </source>
</evidence>
<dbReference type="PROSITE" id="PS00108">
    <property type="entry name" value="PROTEIN_KINASE_ST"/>
    <property type="match status" value="1"/>
</dbReference>
<evidence type="ECO:0000256" key="3">
    <source>
        <dbReference type="ARBA" id="ARBA00022490"/>
    </source>
</evidence>
<dbReference type="Proteomes" id="UP000694924">
    <property type="component" value="Unplaced"/>
</dbReference>
<evidence type="ECO:0000256" key="8">
    <source>
        <dbReference type="ARBA" id="ARBA00022840"/>
    </source>
</evidence>
<keyword evidence="12" id="KW-1185">Reference proteome</keyword>
<protein>
    <recommendedName>
        <fullName evidence="2">IkappaB kinase</fullName>
        <ecNumber evidence="2">2.7.11.10</ecNumber>
    </recommendedName>
</protein>
<gene>
    <name evidence="13" type="primary">LOC107072556</name>
</gene>
<dbReference type="SUPFAM" id="SSF56112">
    <property type="entry name" value="Protein kinase-like (PK-like)"/>
    <property type="match status" value="1"/>
</dbReference>
<evidence type="ECO:0000259" key="11">
    <source>
        <dbReference type="PROSITE" id="PS50011"/>
    </source>
</evidence>
<keyword evidence="10" id="KW-0175">Coiled coil</keyword>
<dbReference type="PANTHER" id="PTHR22969:SF17">
    <property type="entry name" value="INHIBITOR OF NUCLEAR FACTOR KAPPA-B KINASE SUBUNIT BETA"/>
    <property type="match status" value="1"/>
</dbReference>
<dbReference type="SMART" id="SM00220">
    <property type="entry name" value="S_TKc"/>
    <property type="match status" value="1"/>
</dbReference>
<evidence type="ECO:0000256" key="7">
    <source>
        <dbReference type="ARBA" id="ARBA00022777"/>
    </source>
</evidence>
<accession>A0ABM1J6I5</accession>
<keyword evidence="4" id="KW-0723">Serine/threonine-protein kinase</keyword>
<evidence type="ECO:0000256" key="1">
    <source>
        <dbReference type="ARBA" id="ARBA00004496"/>
    </source>
</evidence>
<comment type="catalytic activity">
    <reaction evidence="9">
        <text>L-seryl-[I-kappa-B protein] + ATP = O-phospho-L-seryl-[I-kappa-B protein] + ADP + H(+)</text>
        <dbReference type="Rhea" id="RHEA:19073"/>
        <dbReference type="Rhea" id="RHEA-COMP:13698"/>
        <dbReference type="Rhea" id="RHEA-COMP:13699"/>
        <dbReference type="ChEBI" id="CHEBI:15378"/>
        <dbReference type="ChEBI" id="CHEBI:29999"/>
        <dbReference type="ChEBI" id="CHEBI:30616"/>
        <dbReference type="ChEBI" id="CHEBI:83421"/>
        <dbReference type="ChEBI" id="CHEBI:456216"/>
        <dbReference type="EC" id="2.7.11.10"/>
    </reaction>
</comment>
<dbReference type="GeneID" id="107072556"/>
<keyword evidence="5" id="KW-0808">Transferase</keyword>
<evidence type="ECO:0000256" key="9">
    <source>
        <dbReference type="ARBA" id="ARBA00048789"/>
    </source>
</evidence>
<dbReference type="InterPro" id="IPR051180">
    <property type="entry name" value="IKK"/>
</dbReference>
<evidence type="ECO:0000256" key="4">
    <source>
        <dbReference type="ARBA" id="ARBA00022527"/>
    </source>
</evidence>
<comment type="subcellular location">
    <subcellularLocation>
        <location evidence="1">Cytoplasm</location>
    </subcellularLocation>
</comment>
<keyword evidence="7" id="KW-0418">Kinase</keyword>
<keyword evidence="8" id="KW-0067">ATP-binding</keyword>
<name>A0ABM1J6I5_POLDO</name>
<organism evidence="12 13">
    <name type="scientific">Polistes dominula</name>
    <name type="common">European paper wasp</name>
    <name type="synonym">Vespa dominula</name>
    <dbReference type="NCBI Taxonomy" id="743375"/>
    <lineage>
        <taxon>Eukaryota</taxon>
        <taxon>Metazoa</taxon>
        <taxon>Ecdysozoa</taxon>
        <taxon>Arthropoda</taxon>
        <taxon>Hexapoda</taxon>
        <taxon>Insecta</taxon>
        <taxon>Pterygota</taxon>
        <taxon>Neoptera</taxon>
        <taxon>Endopterygota</taxon>
        <taxon>Hymenoptera</taxon>
        <taxon>Apocrita</taxon>
        <taxon>Aculeata</taxon>
        <taxon>Vespoidea</taxon>
        <taxon>Vespidae</taxon>
        <taxon>Polistinae</taxon>
        <taxon>Polistini</taxon>
        <taxon>Polistes</taxon>
    </lineage>
</organism>
<evidence type="ECO:0000256" key="5">
    <source>
        <dbReference type="ARBA" id="ARBA00022679"/>
    </source>
</evidence>
<reference evidence="13" key="1">
    <citation type="submission" date="2025-08" db="UniProtKB">
        <authorList>
            <consortium name="RefSeq"/>
        </authorList>
    </citation>
    <scope>IDENTIFICATION</scope>
    <source>
        <tissue evidence="13">Whole body</tissue>
    </source>
</reference>
<sequence>MTSEPVTTLIWNFERVLGTGGFGIVKLWAQKDTGRKLAIKQCKWDDTQLTAIQKIRWTREVEIMKRFNHPNIVKTMPIPFKLDKDNSMPVLCMEYCTMGDLRKVLNKGENCCGIKEMDTLKIMSDILSAVKYLHLHKITHRDLKPENVVLQVVNNTIVYKLIDLGYAKEIGEASISASIVGTMNYVAPELLCNEKYSCSVDYWSLGILFYEIITGKRPFLPSMPHTMEWMQIIKNKSIDDICAYERDGKVLFRQDIEDPIDLSSYIRSSMVKWFKIVLQWDPKKRGKQLDVNGIPQLAVFQLLEPVLSQKIIYVYSMYLYQIWTYIIDEKTTLSTLQLIIEKDVNISVNRQIILTDYYGNILRNDVPVLAQIDNSMLFVLETDDISAKLHDIPAKLYDIPPLNVPFLAHEMIEQSKSKLGFEVLNDYYRVTIFMMKQDLHLFKLYIFSLSIEVDIINARLVKFDKCIENTLQSTNLLATKVNSFQTLHTDQKTKRDKIEALEENSKKVNQLLTAANQIRLKFINLNEDSNALKSIVLNISIEVLNETYDKALNIYETFKKTFNRSETPIKMVKVLFEYMKLRKAQFDENKIVELVSQINNLKYELSKLEGSFNSVIVMTKKYQDDLHAIIKEDSDRKLPSKCSKSIECRDSLIYENLIVRHTMDNLIAEIEKIYQEIVSLDL</sequence>
<evidence type="ECO:0000256" key="6">
    <source>
        <dbReference type="ARBA" id="ARBA00022741"/>
    </source>
</evidence>
<dbReference type="InterPro" id="IPR046375">
    <property type="entry name" value="IKBKB_SDD_sf"/>
</dbReference>